<evidence type="ECO:0000313" key="2">
    <source>
        <dbReference type="EMBL" id="MDF8335259.1"/>
    </source>
</evidence>
<organism evidence="2 3">
    <name type="scientific">Novosphingobium cyanobacteriorum</name>
    <dbReference type="NCBI Taxonomy" id="3024215"/>
    <lineage>
        <taxon>Bacteria</taxon>
        <taxon>Pseudomonadati</taxon>
        <taxon>Pseudomonadota</taxon>
        <taxon>Alphaproteobacteria</taxon>
        <taxon>Sphingomonadales</taxon>
        <taxon>Sphingomonadaceae</taxon>
        <taxon>Novosphingobium</taxon>
    </lineage>
</organism>
<keyword evidence="3" id="KW-1185">Reference proteome</keyword>
<dbReference type="PANTHER" id="PTHR46401">
    <property type="entry name" value="GLYCOSYLTRANSFERASE WBBK-RELATED"/>
    <property type="match status" value="1"/>
</dbReference>
<dbReference type="SUPFAM" id="SSF53756">
    <property type="entry name" value="UDP-Glycosyltransferase/glycogen phosphorylase"/>
    <property type="match status" value="1"/>
</dbReference>
<reference evidence="2 3" key="1">
    <citation type="submission" date="2023-03" db="EMBL/GenBank/DDBJ databases">
        <title>Novosphingobium cyanobacteriorum sp. nov., isolated from a eutrophic reservoir during the Microcystis bloom period.</title>
        <authorList>
            <person name="Kang M."/>
            <person name="Le V."/>
            <person name="Ko S.-R."/>
            <person name="Lee S.-A."/>
            <person name="Ahn C.-Y."/>
        </authorList>
    </citation>
    <scope>NUCLEOTIDE SEQUENCE [LARGE SCALE GENOMIC DNA]</scope>
    <source>
        <strain evidence="2 3">HBC54</strain>
    </source>
</reference>
<evidence type="ECO:0000256" key="1">
    <source>
        <dbReference type="ARBA" id="ARBA00022679"/>
    </source>
</evidence>
<proteinExistence type="predicted"/>
<dbReference type="Gene3D" id="3.40.50.2000">
    <property type="entry name" value="Glycogen Phosphorylase B"/>
    <property type="match status" value="2"/>
</dbReference>
<evidence type="ECO:0000313" key="3">
    <source>
        <dbReference type="Proteomes" id="UP001222770"/>
    </source>
</evidence>
<dbReference type="PANTHER" id="PTHR46401:SF2">
    <property type="entry name" value="GLYCOSYLTRANSFERASE WBBK-RELATED"/>
    <property type="match status" value="1"/>
</dbReference>
<name>A0ABT6CMW9_9SPHN</name>
<dbReference type="Proteomes" id="UP001222770">
    <property type="component" value="Unassembled WGS sequence"/>
</dbReference>
<comment type="caution">
    <text evidence="2">The sequence shown here is derived from an EMBL/GenBank/DDBJ whole genome shotgun (WGS) entry which is preliminary data.</text>
</comment>
<dbReference type="Pfam" id="PF13692">
    <property type="entry name" value="Glyco_trans_1_4"/>
    <property type="match status" value="1"/>
</dbReference>
<dbReference type="EMBL" id="JAROCY010000023">
    <property type="protein sequence ID" value="MDF8335259.1"/>
    <property type="molecule type" value="Genomic_DNA"/>
</dbReference>
<dbReference type="CDD" id="cd03809">
    <property type="entry name" value="GT4_MtfB-like"/>
    <property type="match status" value="1"/>
</dbReference>
<accession>A0ABT6CMW9</accession>
<dbReference type="RefSeq" id="WP_277280194.1">
    <property type="nucleotide sequence ID" value="NZ_JAROCY010000023.1"/>
</dbReference>
<sequence length="388" mass="42198">MQPVTGVQRVAREVVRAMDQLVADRQLPWAAHARLRIVCEAGADVSDLGLRATEVERTSGKATGHLWEQAVLPRHVRGGHLLCLGNTAPLVMLAAGQPVTVMIHDLSYQQFPGAYRLRYRLGHRMMLPFLLRRARKLLTVSETEKAVLTGLHPPALESIRVVRNGGWRDGAVSRRDRERPVDGHQPYVLYVGSLSARKNIHGVLATATLLAREDGIATVLVGSASDILAPIAASVPDDIRHLVRFAGQVNDLDTLAGIYRDAACLLFPSFYEASPLPPLEAMSFGCPAVVSAIPSMTERCGRAATYVDPASVDDMVAAVRSVIGSPSCIAEQVERGYQRALRWTWRSQAQAVLSALLEGAKEDLTPQARPEGGEDAWFGRERAATLSL</sequence>
<protein>
    <submittedName>
        <fullName evidence="2">Glycosyltransferase family 1 protein</fullName>
    </submittedName>
</protein>
<keyword evidence="1" id="KW-0808">Transferase</keyword>
<gene>
    <name evidence="2" type="ORF">POM99_18800</name>
</gene>